<evidence type="ECO:0000256" key="1">
    <source>
        <dbReference type="SAM" id="MobiDB-lite"/>
    </source>
</evidence>
<dbReference type="EMBL" id="LSBH01000006">
    <property type="protein sequence ID" value="OAQ77521.1"/>
    <property type="molecule type" value="Genomic_DNA"/>
</dbReference>
<evidence type="ECO:0000313" key="3">
    <source>
        <dbReference type="Proteomes" id="UP000078240"/>
    </source>
</evidence>
<dbReference type="AlphaFoldDB" id="A0A179GJH7"/>
<accession>A0A179GJH7</accession>
<organism evidence="2 3">
    <name type="scientific">Purpureocillium lilacinum</name>
    <name type="common">Paecilomyces lilacinus</name>
    <dbReference type="NCBI Taxonomy" id="33203"/>
    <lineage>
        <taxon>Eukaryota</taxon>
        <taxon>Fungi</taxon>
        <taxon>Dikarya</taxon>
        <taxon>Ascomycota</taxon>
        <taxon>Pezizomycotina</taxon>
        <taxon>Sordariomycetes</taxon>
        <taxon>Hypocreomycetidae</taxon>
        <taxon>Hypocreales</taxon>
        <taxon>Ophiocordycipitaceae</taxon>
        <taxon>Purpureocillium</taxon>
    </lineage>
</organism>
<protein>
    <submittedName>
        <fullName evidence="2">Uncharacterized protein</fullName>
    </submittedName>
</protein>
<comment type="caution">
    <text evidence="2">The sequence shown here is derived from an EMBL/GenBank/DDBJ whole genome shotgun (WGS) entry which is preliminary data.</text>
</comment>
<gene>
    <name evidence="2" type="ORF">VFPBJ_07993</name>
</gene>
<feature type="region of interest" description="Disordered" evidence="1">
    <location>
        <begin position="114"/>
        <end position="150"/>
    </location>
</feature>
<feature type="compositionally biased region" description="Basic residues" evidence="1">
    <location>
        <begin position="127"/>
        <end position="136"/>
    </location>
</feature>
<sequence length="267" mass="29017">MRAGRRCDSLSACTYVGLTVAVRNAVENTAQPATQDANLRILEWLHQGHARSLVLRCISERPRPSRVLRRGAALRTGQTTNSGAIASRVFHAEHTSVHPTGPQGPFSAMLGACQRAKESRPETKNTSQRRRRRHMPTKATGPGGEGEHRTTLGASTLLSIDDELPGIQRMARCQACRPLTAQPGYNRVVQPARPPTARLDTRSHVVELPGADIPSQEDAVHLQEGEEVNTPHAPASPFIRESIYDGSGIDQPSNQRGKSPQCSLIAQ</sequence>
<proteinExistence type="predicted"/>
<feature type="compositionally biased region" description="Polar residues" evidence="1">
    <location>
        <begin position="250"/>
        <end position="267"/>
    </location>
</feature>
<evidence type="ECO:0000313" key="2">
    <source>
        <dbReference type="EMBL" id="OAQ77521.1"/>
    </source>
</evidence>
<reference evidence="2 3" key="1">
    <citation type="submission" date="2016-01" db="EMBL/GenBank/DDBJ databases">
        <title>Biosynthesis of antibiotic leucinostatins and their inhibition on Phytophthora in bio-control Purpureocillium lilacinum.</title>
        <authorList>
            <person name="Wang G."/>
            <person name="Liu Z."/>
            <person name="Lin R."/>
            <person name="Li E."/>
            <person name="Mao Z."/>
            <person name="Ling J."/>
            <person name="Yin W."/>
            <person name="Xie B."/>
        </authorList>
    </citation>
    <scope>NUCLEOTIDE SEQUENCE [LARGE SCALE GENOMIC DNA]</scope>
    <source>
        <strain evidence="2">PLBJ-1</strain>
    </source>
</reference>
<dbReference type="Proteomes" id="UP000078240">
    <property type="component" value="Unassembled WGS sequence"/>
</dbReference>
<feature type="region of interest" description="Disordered" evidence="1">
    <location>
        <begin position="224"/>
        <end position="267"/>
    </location>
</feature>
<name>A0A179GJH7_PURLI</name>